<organism evidence="1 2">
    <name type="scientific">Brassica napus</name>
    <name type="common">Rape</name>
    <dbReference type="NCBI Taxonomy" id="3708"/>
    <lineage>
        <taxon>Eukaryota</taxon>
        <taxon>Viridiplantae</taxon>
        <taxon>Streptophyta</taxon>
        <taxon>Embryophyta</taxon>
        <taxon>Tracheophyta</taxon>
        <taxon>Spermatophyta</taxon>
        <taxon>Magnoliopsida</taxon>
        <taxon>eudicotyledons</taxon>
        <taxon>Gunneridae</taxon>
        <taxon>Pentapetalae</taxon>
        <taxon>rosids</taxon>
        <taxon>malvids</taxon>
        <taxon>Brassicales</taxon>
        <taxon>Brassicaceae</taxon>
        <taxon>Brassiceae</taxon>
        <taxon>Brassica</taxon>
    </lineage>
</organism>
<reference evidence="1 2" key="1">
    <citation type="submission" date="2021-05" db="EMBL/GenBank/DDBJ databases">
        <title>Genome Assembly of Synthetic Allotetraploid Brassica napus Reveals Homoeologous Exchanges between Subgenomes.</title>
        <authorList>
            <person name="Davis J.T."/>
        </authorList>
    </citation>
    <scope>NUCLEOTIDE SEQUENCE [LARGE SCALE GENOMIC DNA]</scope>
    <source>
        <strain evidence="2">cv. Da-Ae</strain>
        <tissue evidence="1">Seedling</tissue>
    </source>
</reference>
<dbReference type="EMBL" id="JAGKQM010000004">
    <property type="protein sequence ID" value="KAH0928342.1"/>
    <property type="molecule type" value="Genomic_DNA"/>
</dbReference>
<evidence type="ECO:0000313" key="2">
    <source>
        <dbReference type="Proteomes" id="UP000824890"/>
    </source>
</evidence>
<accession>A0ABQ8DH33</accession>
<protein>
    <submittedName>
        <fullName evidence="1">Uncharacterized protein</fullName>
    </submittedName>
</protein>
<gene>
    <name evidence="1" type="ORF">HID58_014069</name>
</gene>
<proteinExistence type="predicted"/>
<sequence>MMANSQINFSDLKDGHCRQFVVTHVVCQVRKLRFTYFIKNAEDHPHDDMTGDVNLSMDSNPITLDNTNRCDATASIEGCSEVSEPIPPKLIH</sequence>
<comment type="caution">
    <text evidence="1">The sequence shown here is derived from an EMBL/GenBank/DDBJ whole genome shotgun (WGS) entry which is preliminary data.</text>
</comment>
<evidence type="ECO:0000313" key="1">
    <source>
        <dbReference type="EMBL" id="KAH0928342.1"/>
    </source>
</evidence>
<name>A0ABQ8DH33_BRANA</name>
<dbReference type="Proteomes" id="UP000824890">
    <property type="component" value="Unassembled WGS sequence"/>
</dbReference>
<keyword evidence="2" id="KW-1185">Reference proteome</keyword>